<dbReference type="GO" id="GO:0030420">
    <property type="term" value="P:establishment of competence for transformation"/>
    <property type="evidence" value="ECO:0007669"/>
    <property type="project" value="InterPro"/>
</dbReference>
<dbReference type="InterPro" id="IPR004477">
    <property type="entry name" value="ComEC_N"/>
</dbReference>
<feature type="transmembrane region" description="Helical" evidence="6">
    <location>
        <begin position="369"/>
        <end position="386"/>
    </location>
</feature>
<feature type="transmembrane region" description="Helical" evidence="6">
    <location>
        <begin position="417"/>
        <end position="433"/>
    </location>
</feature>
<keyword evidence="2" id="KW-1003">Cell membrane</keyword>
<evidence type="ECO:0000313" key="8">
    <source>
        <dbReference type="EMBL" id="MDT2736549.1"/>
    </source>
</evidence>
<evidence type="ECO:0000256" key="2">
    <source>
        <dbReference type="ARBA" id="ARBA00022475"/>
    </source>
</evidence>
<feature type="transmembrane region" description="Helical" evidence="6">
    <location>
        <begin position="334"/>
        <end position="357"/>
    </location>
</feature>
<dbReference type="NCBIfam" id="TIGR00360">
    <property type="entry name" value="ComEC_N-term"/>
    <property type="match status" value="1"/>
</dbReference>
<dbReference type="Proteomes" id="UP001180842">
    <property type="component" value="Unassembled WGS sequence"/>
</dbReference>
<dbReference type="CDD" id="cd07731">
    <property type="entry name" value="ComA-like_MBL-fold"/>
    <property type="match status" value="1"/>
</dbReference>
<organism evidence="8 9">
    <name type="scientific">Enterococcus pseudoavium</name>
    <dbReference type="NCBI Taxonomy" id="44007"/>
    <lineage>
        <taxon>Bacteria</taxon>
        <taxon>Bacillati</taxon>
        <taxon>Bacillota</taxon>
        <taxon>Bacilli</taxon>
        <taxon>Lactobacillales</taxon>
        <taxon>Enterococcaceae</taxon>
        <taxon>Enterococcus</taxon>
    </lineage>
</organism>
<feature type="transmembrane region" description="Helical" evidence="6">
    <location>
        <begin position="184"/>
        <end position="206"/>
    </location>
</feature>
<protein>
    <submittedName>
        <fullName evidence="8">DNA internalization-related competence protein ComEC/Rec2</fullName>
    </submittedName>
</protein>
<evidence type="ECO:0000256" key="5">
    <source>
        <dbReference type="ARBA" id="ARBA00023136"/>
    </source>
</evidence>
<feature type="domain" description="Metallo-beta-lactamase" evidence="7">
    <location>
        <begin position="445"/>
        <end position="648"/>
    </location>
</feature>
<dbReference type="InterPro" id="IPR004797">
    <property type="entry name" value="Competence_ComEC/Rec2"/>
</dbReference>
<dbReference type="InterPro" id="IPR036866">
    <property type="entry name" value="RibonucZ/Hydroxyglut_hydro"/>
</dbReference>
<keyword evidence="5 6" id="KW-0472">Membrane</keyword>
<dbReference type="InterPro" id="IPR052159">
    <property type="entry name" value="Competence_DNA_uptake"/>
</dbReference>
<evidence type="ECO:0000256" key="6">
    <source>
        <dbReference type="SAM" id="Phobius"/>
    </source>
</evidence>
<keyword evidence="3 6" id="KW-0812">Transmembrane</keyword>
<name>A0AAE4L3B7_9ENTE</name>
<dbReference type="Pfam" id="PF03772">
    <property type="entry name" value="Competence"/>
    <property type="match status" value="1"/>
</dbReference>
<dbReference type="InterPro" id="IPR001279">
    <property type="entry name" value="Metallo-B-lactamas"/>
</dbReference>
<dbReference type="SUPFAM" id="SSF56281">
    <property type="entry name" value="Metallo-hydrolase/oxidoreductase"/>
    <property type="match status" value="1"/>
</dbReference>
<dbReference type="PANTHER" id="PTHR30619">
    <property type="entry name" value="DNA INTERNALIZATION/COMPETENCE PROTEIN COMEC/REC2"/>
    <property type="match status" value="1"/>
</dbReference>
<dbReference type="InterPro" id="IPR035681">
    <property type="entry name" value="ComA-like_MBL"/>
</dbReference>
<dbReference type="AlphaFoldDB" id="A0AAE4L3B7"/>
<dbReference type="EMBL" id="JARQAI010000005">
    <property type="protein sequence ID" value="MDT2736549.1"/>
    <property type="molecule type" value="Genomic_DNA"/>
</dbReference>
<evidence type="ECO:0000256" key="3">
    <source>
        <dbReference type="ARBA" id="ARBA00022692"/>
    </source>
</evidence>
<dbReference type="Pfam" id="PF00753">
    <property type="entry name" value="Lactamase_B"/>
    <property type="match status" value="1"/>
</dbReference>
<evidence type="ECO:0000256" key="4">
    <source>
        <dbReference type="ARBA" id="ARBA00022989"/>
    </source>
</evidence>
<feature type="transmembrane region" description="Helical" evidence="6">
    <location>
        <begin position="307"/>
        <end position="328"/>
    </location>
</feature>
<accession>A0AAE4L3B7</accession>
<comment type="caution">
    <text evidence="8">The sequence shown here is derived from an EMBL/GenBank/DDBJ whole genome shotgun (WGS) entry which is preliminary data.</text>
</comment>
<evidence type="ECO:0000313" key="9">
    <source>
        <dbReference type="Proteomes" id="UP001180842"/>
    </source>
</evidence>
<feature type="transmembrane region" description="Helical" evidence="6">
    <location>
        <begin position="218"/>
        <end position="247"/>
    </location>
</feature>
<dbReference type="SMART" id="SM00849">
    <property type="entry name" value="Lactamase_B"/>
    <property type="match status" value="1"/>
</dbReference>
<dbReference type="GO" id="GO:0005886">
    <property type="term" value="C:plasma membrane"/>
    <property type="evidence" value="ECO:0007669"/>
    <property type="project" value="UniProtKB-SubCell"/>
</dbReference>
<reference evidence="8" key="1">
    <citation type="submission" date="2023-03" db="EMBL/GenBank/DDBJ databases">
        <authorList>
            <person name="Shen W."/>
            <person name="Cai J."/>
        </authorList>
    </citation>
    <scope>NUCLEOTIDE SEQUENCE</scope>
    <source>
        <strain evidence="8">P69-2</strain>
    </source>
</reference>
<keyword evidence="4 6" id="KW-1133">Transmembrane helix</keyword>
<dbReference type="RefSeq" id="WP_311796776.1">
    <property type="nucleotide sequence ID" value="NZ_JARQAI010000005.1"/>
</dbReference>
<comment type="subcellular location">
    <subcellularLocation>
        <location evidence="1">Cell membrane</location>
        <topology evidence="1">Multi-pass membrane protein</topology>
    </subcellularLocation>
</comment>
<feature type="transmembrane region" description="Helical" evidence="6">
    <location>
        <begin position="267"/>
        <end position="295"/>
    </location>
</feature>
<dbReference type="PANTHER" id="PTHR30619:SF7">
    <property type="entry name" value="BETA-LACTAMASE DOMAIN PROTEIN"/>
    <property type="match status" value="1"/>
</dbReference>
<evidence type="ECO:0000259" key="7">
    <source>
        <dbReference type="SMART" id="SM00849"/>
    </source>
</evidence>
<sequence length="700" mass="80450">MKKRQLLLLVILCSFFLAIRTYFYISQLIAEPVKLTEEVLTIETDSVKVDGNLLKLTGEIHGKKYLVYYALKNPREKKYWISNDLTNVAVVSGESENFETARNLNGFAEQKYYHSLGISQKLQVKTLKPMPRKSARLSDLRKQLIWRIDQCYDQRLASYVKALVIGYKDSHFAERTKAYKSTGLLHLFTLSGLHIQFYLGGVHLLLKRCRLVRESRLILLSGLGLLLIGLTGSSFGTIRAVLSYLIAFTCVTFDCVLAKLDQWSIMLFFLVLCFPLVLWSVGAQLSLYFALLLLYMTDLRLKTWQQMLLFSFLSMPLLLYSFSEWTFIGGLVTLLLFPLFEWVILPGCLLLFIGCFLPFTQVLSRLMDGLFQLLEIVLVGIAFPNLTIGRPSLILLMFLILLVLLMIDRLKYRQKGYLLAGVMSFCLIMLSFSPKGLVTFVDVGQGDCIFIRLPFKRETFLIDTGGRLNFKRQKWQRQQQRQLSDYNLLPFLKSIGCSKIDHLLITHNDADHIGELTHVLNEIKVKNLYLAKGSQQALKRNLEPVMGTQIHLVQRGDTVGKYLKLQILSPEISRGENNDSLVTFFIVNRQRFLLTGDLEVEGEEKLISAYPQLRTDFLKVGHHGSNTSTGEALLKKMQPKYGIISVGKNNRYGHPTVETLRKLKKYRVTVFRTDQQGMIYYQWWPLINQSKIEVMIDFLE</sequence>
<feature type="transmembrane region" description="Helical" evidence="6">
    <location>
        <begin position="392"/>
        <end position="410"/>
    </location>
</feature>
<proteinExistence type="predicted"/>
<gene>
    <name evidence="8" type="ORF">P7H00_05290</name>
</gene>
<evidence type="ECO:0000256" key="1">
    <source>
        <dbReference type="ARBA" id="ARBA00004651"/>
    </source>
</evidence>
<dbReference type="NCBIfam" id="TIGR00361">
    <property type="entry name" value="ComEC_Rec2"/>
    <property type="match status" value="1"/>
</dbReference>
<dbReference type="Gene3D" id="3.60.15.10">
    <property type="entry name" value="Ribonuclease Z/Hydroxyacylglutathione hydrolase-like"/>
    <property type="match status" value="1"/>
</dbReference>